<dbReference type="Gene3D" id="3.20.20.70">
    <property type="entry name" value="Aldolase class I"/>
    <property type="match status" value="1"/>
</dbReference>
<dbReference type="InterPro" id="IPR013785">
    <property type="entry name" value="Aldolase_TIM"/>
</dbReference>
<dbReference type="SUPFAM" id="SSF51391">
    <property type="entry name" value="Thiamin phosphate synthase"/>
    <property type="match status" value="1"/>
</dbReference>
<gene>
    <name evidence="1" type="ORF">SAMN05216469_11834</name>
</gene>
<dbReference type="OrthoDB" id="9794183at2"/>
<dbReference type="Proteomes" id="UP000186015">
    <property type="component" value="Unassembled WGS sequence"/>
</dbReference>
<reference evidence="1 2" key="1">
    <citation type="submission" date="2016-10" db="EMBL/GenBank/DDBJ databases">
        <authorList>
            <person name="de Groot N.N."/>
        </authorList>
    </citation>
    <scope>NUCLEOTIDE SEQUENCE [LARGE SCALE GENOMIC DNA]</scope>
    <source>
        <strain evidence="1 2">KH2T6</strain>
    </source>
</reference>
<organism evidence="1 2">
    <name type="scientific">Ruminococcus albus</name>
    <dbReference type="NCBI Taxonomy" id="1264"/>
    <lineage>
        <taxon>Bacteria</taxon>
        <taxon>Bacillati</taxon>
        <taxon>Bacillota</taxon>
        <taxon>Clostridia</taxon>
        <taxon>Eubacteriales</taxon>
        <taxon>Oscillospiraceae</taxon>
        <taxon>Ruminococcus</taxon>
    </lineage>
</organism>
<dbReference type="InterPro" id="IPR036206">
    <property type="entry name" value="ThiamineP_synth_sf"/>
</dbReference>
<dbReference type="AlphaFoldDB" id="A0A1H7P322"/>
<sequence>MNERPLLIVMLTYDDKTSSDAEEIFEKCKDTPAEYFGFKELDLPHDKMKRLFARMKECGKKTALEVVAYTESECIEGAKLAVECGVDMLMGTVYSDAVRDICRGAGILYLPFVGDIEGRPSVLYGTAEGMISQAKALLEKGVDGFDLLGYRFTGDAVELNRRFVSEVSAPVVIAGSIDSFERIDEVLETGAWGFTIGSAFFDKCFGESFLEQIDKVCRYIHGKETVLC</sequence>
<dbReference type="EMBL" id="FOAT01000018">
    <property type="protein sequence ID" value="SEL29625.1"/>
    <property type="molecule type" value="Genomic_DNA"/>
</dbReference>
<evidence type="ECO:0008006" key="3">
    <source>
        <dbReference type="Google" id="ProtNLM"/>
    </source>
</evidence>
<evidence type="ECO:0000313" key="2">
    <source>
        <dbReference type="Proteomes" id="UP000186015"/>
    </source>
</evidence>
<accession>A0A1H7P322</accession>
<dbReference type="RefSeq" id="WP_074835453.1">
    <property type="nucleotide sequence ID" value="NZ_FOAT01000018.1"/>
</dbReference>
<name>A0A1H7P322_RUMAL</name>
<evidence type="ECO:0000313" key="1">
    <source>
        <dbReference type="EMBL" id="SEL29625.1"/>
    </source>
</evidence>
<proteinExistence type="predicted"/>
<protein>
    <recommendedName>
        <fullName evidence="3">4-hydroxythreonine-4-phosphate dehydrogenase</fullName>
    </recommendedName>
</protein>